<evidence type="ECO:0000313" key="3">
    <source>
        <dbReference type="Proteomes" id="UP000807469"/>
    </source>
</evidence>
<dbReference type="OrthoDB" id="3056352at2759"/>
<dbReference type="EMBL" id="MU155382">
    <property type="protein sequence ID" value="KAF9474377.1"/>
    <property type="molecule type" value="Genomic_DNA"/>
</dbReference>
<proteinExistence type="predicted"/>
<sequence length="247" mass="28078">MGGGWRALPTPPRNPWGGYLPNKFGNMPRLMERIPTVSHPPKPPSPVDLWISQHRSSNVEESQSHDSVDDFVGMSLDYLLNSDMVECQLSVLVNPGEIEGPFQDPTSYTLHLTIHVPPTIGFLVYFCTSPTVVFETYTECQGDREPDWINIRKPIVFHRPRAQMVEVLAFLARDNNNQEVAEAVLDWCHEMTLSNQSTSLSNREPTSPRKTTVPNNIRPHKDRSVRPQISYSQLKGLRCCWTPSRLD</sequence>
<feature type="region of interest" description="Disordered" evidence="1">
    <location>
        <begin position="196"/>
        <end position="225"/>
    </location>
</feature>
<keyword evidence="3" id="KW-1185">Reference proteome</keyword>
<dbReference type="AlphaFoldDB" id="A0A9P5YR85"/>
<evidence type="ECO:0000313" key="2">
    <source>
        <dbReference type="EMBL" id="KAF9474377.1"/>
    </source>
</evidence>
<reference evidence="2" key="1">
    <citation type="submission" date="2020-11" db="EMBL/GenBank/DDBJ databases">
        <authorList>
            <consortium name="DOE Joint Genome Institute"/>
            <person name="Ahrendt S."/>
            <person name="Riley R."/>
            <person name="Andreopoulos W."/>
            <person name="Labutti K."/>
            <person name="Pangilinan J."/>
            <person name="Ruiz-Duenas F.J."/>
            <person name="Barrasa J.M."/>
            <person name="Sanchez-Garcia M."/>
            <person name="Camarero S."/>
            <person name="Miyauchi S."/>
            <person name="Serrano A."/>
            <person name="Linde D."/>
            <person name="Babiker R."/>
            <person name="Drula E."/>
            <person name="Ayuso-Fernandez I."/>
            <person name="Pacheco R."/>
            <person name="Padilla G."/>
            <person name="Ferreira P."/>
            <person name="Barriuso J."/>
            <person name="Kellner H."/>
            <person name="Castanera R."/>
            <person name="Alfaro M."/>
            <person name="Ramirez L."/>
            <person name="Pisabarro A.G."/>
            <person name="Kuo A."/>
            <person name="Tritt A."/>
            <person name="Lipzen A."/>
            <person name="He G."/>
            <person name="Yan M."/>
            <person name="Ng V."/>
            <person name="Cullen D."/>
            <person name="Martin F."/>
            <person name="Rosso M.-N."/>
            <person name="Henrissat B."/>
            <person name="Hibbett D."/>
            <person name="Martinez A.T."/>
            <person name="Grigoriev I.V."/>
        </authorList>
    </citation>
    <scope>NUCLEOTIDE SEQUENCE</scope>
    <source>
        <strain evidence="2">CIRM-BRFM 674</strain>
    </source>
</reference>
<gene>
    <name evidence="2" type="ORF">BDN70DRAFT_936703</name>
</gene>
<protein>
    <submittedName>
        <fullName evidence="2">Uncharacterized protein</fullName>
    </submittedName>
</protein>
<evidence type="ECO:0000256" key="1">
    <source>
        <dbReference type="SAM" id="MobiDB-lite"/>
    </source>
</evidence>
<feature type="compositionally biased region" description="Polar residues" evidence="1">
    <location>
        <begin position="196"/>
        <end position="215"/>
    </location>
</feature>
<accession>A0A9P5YR85</accession>
<organism evidence="2 3">
    <name type="scientific">Pholiota conissans</name>
    <dbReference type="NCBI Taxonomy" id="109636"/>
    <lineage>
        <taxon>Eukaryota</taxon>
        <taxon>Fungi</taxon>
        <taxon>Dikarya</taxon>
        <taxon>Basidiomycota</taxon>
        <taxon>Agaricomycotina</taxon>
        <taxon>Agaricomycetes</taxon>
        <taxon>Agaricomycetidae</taxon>
        <taxon>Agaricales</taxon>
        <taxon>Agaricineae</taxon>
        <taxon>Strophariaceae</taxon>
        <taxon>Pholiota</taxon>
    </lineage>
</organism>
<name>A0A9P5YR85_9AGAR</name>
<dbReference type="Proteomes" id="UP000807469">
    <property type="component" value="Unassembled WGS sequence"/>
</dbReference>
<comment type="caution">
    <text evidence="2">The sequence shown here is derived from an EMBL/GenBank/DDBJ whole genome shotgun (WGS) entry which is preliminary data.</text>
</comment>